<protein>
    <submittedName>
        <fullName evidence="1">Uncharacterized protein</fullName>
    </submittedName>
</protein>
<evidence type="ECO:0000313" key="1">
    <source>
        <dbReference type="EMBL" id="KKN95693.1"/>
    </source>
</evidence>
<gene>
    <name evidence="1" type="ORF">LCGC14_0175620</name>
</gene>
<comment type="caution">
    <text evidence="1">The sequence shown here is derived from an EMBL/GenBank/DDBJ whole genome shotgun (WGS) entry which is preliminary data.</text>
</comment>
<accession>A0A0F9XTS7</accession>
<dbReference type="EMBL" id="LAZR01000069">
    <property type="protein sequence ID" value="KKN95693.1"/>
    <property type="molecule type" value="Genomic_DNA"/>
</dbReference>
<organism evidence="1">
    <name type="scientific">marine sediment metagenome</name>
    <dbReference type="NCBI Taxonomy" id="412755"/>
    <lineage>
        <taxon>unclassified sequences</taxon>
        <taxon>metagenomes</taxon>
        <taxon>ecological metagenomes</taxon>
    </lineage>
</organism>
<proteinExistence type="predicted"/>
<reference evidence="1" key="1">
    <citation type="journal article" date="2015" name="Nature">
        <title>Complex archaea that bridge the gap between prokaryotes and eukaryotes.</title>
        <authorList>
            <person name="Spang A."/>
            <person name="Saw J.H."/>
            <person name="Jorgensen S.L."/>
            <person name="Zaremba-Niedzwiedzka K."/>
            <person name="Martijn J."/>
            <person name="Lind A.E."/>
            <person name="van Eijk R."/>
            <person name="Schleper C."/>
            <person name="Guy L."/>
            <person name="Ettema T.J."/>
        </authorList>
    </citation>
    <scope>NUCLEOTIDE SEQUENCE</scope>
</reference>
<sequence>MVNEIFVRVEVSGGIHNGVFYSSDLKKAIEIDPQYNPEKEDQIAVYALDVFATDLAKFSEANKIWSHPEDMKVYKSIDEAKFDGFKWSDVLYYQNKAREFLSII</sequence>
<dbReference type="AlphaFoldDB" id="A0A0F9XTS7"/>
<name>A0A0F9XTS7_9ZZZZ</name>